<evidence type="ECO:0000259" key="4">
    <source>
        <dbReference type="Pfam" id="PF01712"/>
    </source>
</evidence>
<dbReference type="Gene3D" id="3.40.50.300">
    <property type="entry name" value="P-loop containing nucleotide triphosphate hydrolases"/>
    <property type="match status" value="1"/>
</dbReference>
<evidence type="ECO:0000313" key="6">
    <source>
        <dbReference type="Proteomes" id="UP000228781"/>
    </source>
</evidence>
<feature type="binding site" evidence="3">
    <location>
        <begin position="181"/>
        <end position="183"/>
    </location>
    <ligand>
        <name>ATP</name>
        <dbReference type="ChEBI" id="CHEBI:30616"/>
    </ligand>
</feature>
<dbReference type="PIRSF" id="PIRSF000705">
    <property type="entry name" value="DNK"/>
    <property type="match status" value="1"/>
</dbReference>
<feature type="binding site" evidence="2">
    <location>
        <position position="87"/>
    </location>
    <ligand>
        <name>substrate</name>
    </ligand>
</feature>
<dbReference type="SUPFAM" id="SSF52540">
    <property type="entry name" value="P-loop containing nucleoside triphosphate hydrolases"/>
    <property type="match status" value="1"/>
</dbReference>
<dbReference type="PANTHER" id="PTHR10513:SF35">
    <property type="entry name" value="DEOXYADENOSINE KINASE"/>
    <property type="match status" value="1"/>
</dbReference>
<feature type="active site" description="Proton acceptor" evidence="1">
    <location>
        <position position="81"/>
    </location>
</feature>
<organism evidence="5 6">
    <name type="scientific">candidate division WWE3 bacterium CG_4_9_14_0_2_um_filter_48_10</name>
    <dbReference type="NCBI Taxonomy" id="1975078"/>
    <lineage>
        <taxon>Bacteria</taxon>
        <taxon>Katanobacteria</taxon>
    </lineage>
</organism>
<feature type="binding site" evidence="2">
    <location>
        <position position="82"/>
    </location>
    <ligand>
        <name>substrate</name>
    </ligand>
</feature>
<evidence type="ECO:0000256" key="3">
    <source>
        <dbReference type="PIRSR" id="PIRSR000705-3"/>
    </source>
</evidence>
<keyword evidence="5" id="KW-0808">Transferase</keyword>
<dbReference type="GO" id="GO:0005737">
    <property type="term" value="C:cytoplasm"/>
    <property type="evidence" value="ECO:0007669"/>
    <property type="project" value="TreeGrafter"/>
</dbReference>
<evidence type="ECO:0000256" key="1">
    <source>
        <dbReference type="PIRSR" id="PIRSR000705-1"/>
    </source>
</evidence>
<feature type="binding site" evidence="2">
    <location>
        <position position="57"/>
    </location>
    <ligand>
        <name>substrate</name>
    </ligand>
</feature>
<feature type="domain" description="Deoxynucleoside kinase" evidence="4">
    <location>
        <begin position="7"/>
        <end position="199"/>
    </location>
</feature>
<evidence type="ECO:0000256" key="2">
    <source>
        <dbReference type="PIRSR" id="PIRSR000705-2"/>
    </source>
</evidence>
<proteinExistence type="predicted"/>
<comment type="caution">
    <text evidence="5">The sequence shown here is derived from an EMBL/GenBank/DDBJ whole genome shotgun (WGS) entry which is preliminary data.</text>
</comment>
<feature type="binding site" evidence="2">
    <location>
        <position position="46"/>
    </location>
    <ligand>
        <name>substrate</name>
    </ligand>
</feature>
<dbReference type="GO" id="GO:0005524">
    <property type="term" value="F:ATP binding"/>
    <property type="evidence" value="ECO:0007669"/>
    <property type="project" value="UniProtKB-KW"/>
</dbReference>
<gene>
    <name evidence="5" type="ORF">CO059_02325</name>
</gene>
<dbReference type="InterPro" id="IPR031314">
    <property type="entry name" value="DNK_dom"/>
</dbReference>
<keyword evidence="5" id="KW-0418">Kinase</keyword>
<dbReference type="Proteomes" id="UP000228781">
    <property type="component" value="Unassembled WGS sequence"/>
</dbReference>
<dbReference type="EMBL" id="PFSK01000033">
    <property type="protein sequence ID" value="PJC22517.1"/>
    <property type="molecule type" value="Genomic_DNA"/>
</dbReference>
<keyword evidence="3" id="KW-0067">ATP-binding</keyword>
<evidence type="ECO:0000313" key="5">
    <source>
        <dbReference type="EMBL" id="PJC22517.1"/>
    </source>
</evidence>
<sequence>MAKLFVAVAGNIGVGKTELVNCLRKRLGWEPFFEPVEENPYLSDFYKDMARWAFHSQIFFLAQRCGILRQIASFPGEAVQDRTIYEDAEIFACNLQEVMGVREYQLYENLYKTLTVILPTPNLILYLQASMGTLVRQIKSRGREYEKRISREYLEQLNHRYDEWAGVFLRCPILVIQRDELDFINNQAHLEFIIAKISESLKVQE</sequence>
<dbReference type="CDD" id="cd01673">
    <property type="entry name" value="dNK"/>
    <property type="match status" value="1"/>
</dbReference>
<dbReference type="InterPro" id="IPR027417">
    <property type="entry name" value="P-loop_NTPase"/>
</dbReference>
<name>A0A2M8EIJ8_UNCKA</name>
<feature type="binding site" evidence="2">
    <location>
        <position position="34"/>
    </location>
    <ligand>
        <name>substrate</name>
    </ligand>
</feature>
<dbReference type="InterPro" id="IPR050566">
    <property type="entry name" value="Deoxyribonucleoside_kinase"/>
</dbReference>
<accession>A0A2M8EIJ8</accession>
<keyword evidence="3" id="KW-0547">Nucleotide-binding</keyword>
<dbReference type="GO" id="GO:0019136">
    <property type="term" value="F:deoxynucleoside kinase activity"/>
    <property type="evidence" value="ECO:0007669"/>
    <property type="project" value="InterPro"/>
</dbReference>
<dbReference type="AlphaFoldDB" id="A0A2M8EIJ8"/>
<reference evidence="6" key="1">
    <citation type="submission" date="2017-09" db="EMBL/GenBank/DDBJ databases">
        <title>Depth-based differentiation of microbial function through sediment-hosted aquifers and enrichment of novel symbionts in the deep terrestrial subsurface.</title>
        <authorList>
            <person name="Probst A.J."/>
            <person name="Ladd B."/>
            <person name="Jarett J.K."/>
            <person name="Geller-Mcgrath D.E."/>
            <person name="Sieber C.M.K."/>
            <person name="Emerson J.B."/>
            <person name="Anantharaman K."/>
            <person name="Thomas B.C."/>
            <person name="Malmstrom R."/>
            <person name="Stieglmeier M."/>
            <person name="Klingl A."/>
            <person name="Woyke T."/>
            <person name="Ryan C.M."/>
            <person name="Banfield J.F."/>
        </authorList>
    </citation>
    <scope>NUCLEOTIDE SEQUENCE [LARGE SCALE GENOMIC DNA]</scope>
</reference>
<feature type="binding site" evidence="2">
    <location>
        <position position="146"/>
    </location>
    <ligand>
        <name>substrate</name>
    </ligand>
</feature>
<protein>
    <submittedName>
        <fullName evidence="5">Deoxynucleoside kinase</fullName>
    </submittedName>
</protein>
<dbReference type="PANTHER" id="PTHR10513">
    <property type="entry name" value="DEOXYNUCLEOSIDE KINASE"/>
    <property type="match status" value="1"/>
</dbReference>
<dbReference type="InterPro" id="IPR002624">
    <property type="entry name" value="DCK/DGK"/>
</dbReference>
<dbReference type="Pfam" id="PF01712">
    <property type="entry name" value="dNK"/>
    <property type="match status" value="1"/>
</dbReference>